<dbReference type="Proteomes" id="UP000320359">
    <property type="component" value="Unassembled WGS sequence"/>
</dbReference>
<dbReference type="OrthoDB" id="9766690at2"/>
<dbReference type="SUPFAM" id="SSF118215">
    <property type="entry name" value="Proton glutamate symport protein"/>
    <property type="match status" value="1"/>
</dbReference>
<dbReference type="FunFam" id="1.10.3860.10:FF:000001">
    <property type="entry name" value="C4-dicarboxylate transport protein"/>
    <property type="match status" value="1"/>
</dbReference>
<keyword evidence="5" id="KW-0769">Symport</keyword>
<evidence type="ECO:0000256" key="1">
    <source>
        <dbReference type="ARBA" id="ARBA00004651"/>
    </source>
</evidence>
<keyword evidence="11" id="KW-1185">Reference proteome</keyword>
<feature type="region of interest" description="Disordered" evidence="8">
    <location>
        <begin position="417"/>
        <end position="447"/>
    </location>
</feature>
<feature type="transmembrane region" description="Helical" evidence="9">
    <location>
        <begin position="12"/>
        <end position="30"/>
    </location>
</feature>
<dbReference type="PANTHER" id="PTHR42865:SF7">
    <property type="entry name" value="PROTON_GLUTAMATE-ASPARTATE SYMPORTER"/>
    <property type="match status" value="1"/>
</dbReference>
<protein>
    <submittedName>
        <fullName evidence="10">Dicarboxylate/amino acid:cation symporter</fullName>
    </submittedName>
</protein>
<dbReference type="RefSeq" id="WP_143233738.1">
    <property type="nucleotide sequence ID" value="NZ_VJWL01000001.1"/>
</dbReference>
<sequence>MADKKIGLTGKIVIGMFGGILVGILLNLWFSAETTPIFYAVFVDGLLRIVGEFFITSLMMLVVPLVFVSLIVGTCQLSDPSKLGRLGGKALGLYLITTCIAIAIALSVASVVKPGSNAAFADAMEGSVSVAEAPSFVDVVIDMVPRNPINAMAEGNMLQIIVFALLFGIAMALTGKAGDRLKGFFEDVNEVIMKLVMILMKVAPYGVFALLARTFANLGFGDLLGDLLKYFLTVLCLLLIHGFVIYPLILKLLTGLNPVLFIRKMFSNQIFAFSISSSNASIPVTLRTTTKRLGVNNSVSSFTVPLGATINMDGTAIMQGVATVFIAQLYGVDLSFTDYLMVILTATLASIGTAGVPGVGLIMLAMVLQQVGLPIDAIALIMGIDRLLDMTRTAVNITGDAMVTTVIGKSEGQFDESIYNDPTAGNEVSNVRVGDANAPAPKQDTDP</sequence>
<evidence type="ECO:0000313" key="11">
    <source>
        <dbReference type="Proteomes" id="UP000320359"/>
    </source>
</evidence>
<dbReference type="EMBL" id="VJWL01000001">
    <property type="protein sequence ID" value="TRW49316.1"/>
    <property type="molecule type" value="Genomic_DNA"/>
</dbReference>
<feature type="transmembrane region" description="Helical" evidence="9">
    <location>
        <begin position="362"/>
        <end position="384"/>
    </location>
</feature>
<evidence type="ECO:0000313" key="10">
    <source>
        <dbReference type="EMBL" id="TRW49316.1"/>
    </source>
</evidence>
<dbReference type="GO" id="GO:0006835">
    <property type="term" value="P:dicarboxylic acid transport"/>
    <property type="evidence" value="ECO:0007669"/>
    <property type="project" value="TreeGrafter"/>
</dbReference>
<keyword evidence="6 9" id="KW-1133">Transmembrane helix</keyword>
<dbReference type="PANTHER" id="PTHR42865">
    <property type="entry name" value="PROTON/GLUTAMATE-ASPARTATE SYMPORTER"/>
    <property type="match status" value="1"/>
</dbReference>
<evidence type="ECO:0000256" key="3">
    <source>
        <dbReference type="ARBA" id="ARBA00022475"/>
    </source>
</evidence>
<evidence type="ECO:0000256" key="4">
    <source>
        <dbReference type="ARBA" id="ARBA00022692"/>
    </source>
</evidence>
<dbReference type="AlphaFoldDB" id="A0A552X2X9"/>
<name>A0A552X2X9_9GAMM</name>
<evidence type="ECO:0000256" key="8">
    <source>
        <dbReference type="SAM" id="MobiDB-lite"/>
    </source>
</evidence>
<comment type="caution">
    <text evidence="10">The sequence shown here is derived from an EMBL/GenBank/DDBJ whole genome shotgun (WGS) entry which is preliminary data.</text>
</comment>
<keyword evidence="3" id="KW-1003">Cell membrane</keyword>
<organism evidence="10 11">
    <name type="scientific">Aliidiomarina halalkaliphila</name>
    <dbReference type="NCBI Taxonomy" id="2593535"/>
    <lineage>
        <taxon>Bacteria</taxon>
        <taxon>Pseudomonadati</taxon>
        <taxon>Pseudomonadota</taxon>
        <taxon>Gammaproteobacteria</taxon>
        <taxon>Alteromonadales</taxon>
        <taxon>Idiomarinaceae</taxon>
        <taxon>Aliidiomarina</taxon>
    </lineage>
</organism>
<feature type="transmembrane region" description="Helical" evidence="9">
    <location>
        <begin position="93"/>
        <end position="112"/>
    </location>
</feature>
<comment type="subcellular location">
    <subcellularLocation>
        <location evidence="1">Cell membrane</location>
        <topology evidence="1">Multi-pass membrane protein</topology>
    </subcellularLocation>
</comment>
<dbReference type="Pfam" id="PF00375">
    <property type="entry name" value="SDF"/>
    <property type="match status" value="1"/>
</dbReference>
<dbReference type="InterPro" id="IPR001991">
    <property type="entry name" value="Na-dicarboxylate_symporter"/>
</dbReference>
<dbReference type="GO" id="GO:0005886">
    <property type="term" value="C:plasma membrane"/>
    <property type="evidence" value="ECO:0007669"/>
    <property type="project" value="UniProtKB-SubCell"/>
</dbReference>
<dbReference type="Gene3D" id="1.10.3860.10">
    <property type="entry name" value="Sodium:dicarboxylate symporter"/>
    <property type="match status" value="1"/>
</dbReference>
<keyword evidence="4 9" id="KW-0812">Transmembrane</keyword>
<keyword evidence="2" id="KW-0813">Transport</keyword>
<feature type="transmembrane region" description="Helical" evidence="9">
    <location>
        <begin position="157"/>
        <end position="174"/>
    </location>
</feature>
<evidence type="ECO:0000256" key="9">
    <source>
        <dbReference type="SAM" id="Phobius"/>
    </source>
</evidence>
<evidence type="ECO:0000256" key="6">
    <source>
        <dbReference type="ARBA" id="ARBA00022989"/>
    </source>
</evidence>
<accession>A0A552X2X9</accession>
<evidence type="ECO:0000256" key="7">
    <source>
        <dbReference type="ARBA" id="ARBA00023136"/>
    </source>
</evidence>
<dbReference type="InterPro" id="IPR036458">
    <property type="entry name" value="Na:dicarbo_symporter_sf"/>
</dbReference>
<evidence type="ECO:0000256" key="2">
    <source>
        <dbReference type="ARBA" id="ARBA00022448"/>
    </source>
</evidence>
<gene>
    <name evidence="10" type="ORF">FM042_00110</name>
</gene>
<keyword evidence="7 9" id="KW-0472">Membrane</keyword>
<dbReference type="GO" id="GO:0015293">
    <property type="term" value="F:symporter activity"/>
    <property type="evidence" value="ECO:0007669"/>
    <property type="project" value="UniProtKB-KW"/>
</dbReference>
<feature type="transmembrane region" description="Helical" evidence="9">
    <location>
        <begin position="195"/>
        <end position="216"/>
    </location>
</feature>
<feature type="transmembrane region" description="Helical" evidence="9">
    <location>
        <begin position="50"/>
        <end position="72"/>
    </location>
</feature>
<reference evidence="10 11" key="1">
    <citation type="submission" date="2019-07" db="EMBL/GenBank/DDBJ databases">
        <authorList>
            <person name="Yang M."/>
            <person name="Zhao D."/>
            <person name="Xiang H."/>
        </authorList>
    </citation>
    <scope>NUCLEOTIDE SEQUENCE [LARGE SCALE GENOMIC DNA]</scope>
    <source>
        <strain evidence="10 11">IM1326</strain>
    </source>
</reference>
<feature type="transmembrane region" description="Helical" evidence="9">
    <location>
        <begin position="228"/>
        <end position="249"/>
    </location>
</feature>
<evidence type="ECO:0000256" key="5">
    <source>
        <dbReference type="ARBA" id="ARBA00022847"/>
    </source>
</evidence>
<feature type="transmembrane region" description="Helical" evidence="9">
    <location>
        <begin position="339"/>
        <end position="356"/>
    </location>
</feature>
<dbReference type="PRINTS" id="PR00173">
    <property type="entry name" value="EDTRNSPORT"/>
</dbReference>
<proteinExistence type="predicted"/>